<keyword evidence="6 10" id="KW-0812">Transmembrane</keyword>
<feature type="transmembrane region" description="Helical" evidence="10">
    <location>
        <begin position="167"/>
        <end position="187"/>
    </location>
</feature>
<feature type="transmembrane region" description="Helical" evidence="10">
    <location>
        <begin position="21"/>
        <end position="43"/>
    </location>
</feature>
<feature type="transmembrane region" description="Helical" evidence="10">
    <location>
        <begin position="193"/>
        <end position="217"/>
    </location>
</feature>
<evidence type="ECO:0000313" key="11">
    <source>
        <dbReference type="EMBL" id="AWI24996.1"/>
    </source>
</evidence>
<dbReference type="AlphaFoldDB" id="A0A2S1SF07"/>
<dbReference type="RefSeq" id="WP_108902791.1">
    <property type="nucleotide sequence ID" value="NZ_CP029187.1"/>
</dbReference>
<evidence type="ECO:0000256" key="2">
    <source>
        <dbReference type="ARBA" id="ARBA00008417"/>
    </source>
</evidence>
<dbReference type="PANTHER" id="PTHR43823">
    <property type="entry name" value="SPORULATION PROTEIN YKVU"/>
    <property type="match status" value="1"/>
</dbReference>
<evidence type="ECO:0000256" key="8">
    <source>
        <dbReference type="ARBA" id="ARBA00023136"/>
    </source>
</evidence>
<feature type="transmembrane region" description="Helical" evidence="10">
    <location>
        <begin position="388"/>
        <end position="407"/>
    </location>
</feature>
<protein>
    <recommendedName>
        <fullName evidence="3">Multidrug export protein MepA</fullName>
    </recommendedName>
</protein>
<sequence>MTVSKHDLGTQSVRKLILGQAVPASVGILFMTVNLLIDTIFVGRWLGSLAIAALTVVTPIAFLISSLGLAIGVGGTSVISRAFGADDEKTARRAFAHQIMLTLLLSTALVACGLIFSEDMLRLFGAKGNILEPAKIFLYPILLAAPLQAFLTMGNSVMRAEDKAGRAMTTMIIASIANILLDIIFIKLLNWEIFGAALATAISFAMAFIYMLWCFIAEGKLRLRWTDFAPKWKMIGEITSLSGSTFARQGIISILSVLLNHTLFEHGGDHAVTVYGIVSKMLMFALFPVNGIVEGFLPIAGYNYGAKKFSRVKDAIAVSIKYACGVALIIYTGILIFASPIVSLFTTDNTVIADAPNALRWIFAASPVIAVQLIGAAYFQAAGKALKALLLTLSKQGFFLIPLILILPEFFGIFGVWFSFPIADVLSTTLTAIFLKKEINTGLK</sequence>
<dbReference type="InterPro" id="IPR002528">
    <property type="entry name" value="MATE_fam"/>
</dbReference>
<dbReference type="OrthoDB" id="9811110at2"/>
<organism evidence="11 12">
    <name type="scientific">Flavobacterium pallidum</name>
    <dbReference type="NCBI Taxonomy" id="2172098"/>
    <lineage>
        <taxon>Bacteria</taxon>
        <taxon>Pseudomonadati</taxon>
        <taxon>Bacteroidota</taxon>
        <taxon>Flavobacteriia</taxon>
        <taxon>Flavobacteriales</taxon>
        <taxon>Flavobacteriaceae</taxon>
        <taxon>Flavobacterium</taxon>
    </lineage>
</organism>
<feature type="transmembrane region" description="Helical" evidence="10">
    <location>
        <begin position="322"/>
        <end position="346"/>
    </location>
</feature>
<accession>A0A2S1SF07</accession>
<evidence type="ECO:0000256" key="1">
    <source>
        <dbReference type="ARBA" id="ARBA00004651"/>
    </source>
</evidence>
<dbReference type="PANTHER" id="PTHR43823:SF3">
    <property type="entry name" value="MULTIDRUG EXPORT PROTEIN MEPA"/>
    <property type="match status" value="1"/>
</dbReference>
<dbReference type="GO" id="GO:0046677">
    <property type="term" value="P:response to antibiotic"/>
    <property type="evidence" value="ECO:0007669"/>
    <property type="project" value="UniProtKB-KW"/>
</dbReference>
<dbReference type="KEGG" id="fpal:HYN49_03300"/>
<evidence type="ECO:0000256" key="6">
    <source>
        <dbReference type="ARBA" id="ARBA00022692"/>
    </source>
</evidence>
<dbReference type="InterPro" id="IPR045070">
    <property type="entry name" value="MATE_MepA-like"/>
</dbReference>
<proteinExistence type="inferred from homology"/>
<dbReference type="InterPro" id="IPR051327">
    <property type="entry name" value="MATE_MepA_subfamily"/>
</dbReference>
<dbReference type="GO" id="GO:0042910">
    <property type="term" value="F:xenobiotic transmembrane transporter activity"/>
    <property type="evidence" value="ECO:0007669"/>
    <property type="project" value="InterPro"/>
</dbReference>
<dbReference type="GO" id="GO:0015297">
    <property type="term" value="F:antiporter activity"/>
    <property type="evidence" value="ECO:0007669"/>
    <property type="project" value="InterPro"/>
</dbReference>
<dbReference type="Proteomes" id="UP000244937">
    <property type="component" value="Chromosome"/>
</dbReference>
<keyword evidence="8 10" id="KW-0472">Membrane</keyword>
<keyword evidence="5" id="KW-1003">Cell membrane</keyword>
<feature type="transmembrane region" description="Helical" evidence="10">
    <location>
        <begin position="281"/>
        <end position="302"/>
    </location>
</feature>
<keyword evidence="9" id="KW-0046">Antibiotic resistance</keyword>
<dbReference type="CDD" id="cd13143">
    <property type="entry name" value="MATE_MepA_like"/>
    <property type="match status" value="1"/>
</dbReference>
<reference evidence="11 12" key="1">
    <citation type="submission" date="2018-05" db="EMBL/GenBank/DDBJ databases">
        <title>Genome sequencing of Flavobacterium sp. HYN0049.</title>
        <authorList>
            <person name="Yi H."/>
            <person name="Baek C."/>
        </authorList>
    </citation>
    <scope>NUCLEOTIDE SEQUENCE [LARGE SCALE GENOMIC DNA]</scope>
    <source>
        <strain evidence="11 12">HYN0049</strain>
    </source>
</reference>
<gene>
    <name evidence="11" type="ORF">HYN49_03300</name>
</gene>
<evidence type="ECO:0000256" key="7">
    <source>
        <dbReference type="ARBA" id="ARBA00022989"/>
    </source>
</evidence>
<evidence type="ECO:0000313" key="12">
    <source>
        <dbReference type="Proteomes" id="UP000244937"/>
    </source>
</evidence>
<comment type="similarity">
    <text evidence="2">Belongs to the multi antimicrobial extrusion (MATE) (TC 2.A.66.1) family. MepA subfamily.</text>
</comment>
<keyword evidence="7 10" id="KW-1133">Transmembrane helix</keyword>
<evidence type="ECO:0000256" key="3">
    <source>
        <dbReference type="ARBA" id="ARBA00022106"/>
    </source>
</evidence>
<keyword evidence="12" id="KW-1185">Reference proteome</keyword>
<name>A0A2S1SF07_9FLAO</name>
<comment type="subcellular location">
    <subcellularLocation>
        <location evidence="1">Cell membrane</location>
        <topology evidence="1">Multi-pass membrane protein</topology>
    </subcellularLocation>
</comment>
<dbReference type="NCBIfam" id="TIGR00797">
    <property type="entry name" value="matE"/>
    <property type="match status" value="1"/>
</dbReference>
<feature type="transmembrane region" description="Helical" evidence="10">
    <location>
        <begin position="238"/>
        <end position="261"/>
    </location>
</feature>
<evidence type="ECO:0000256" key="10">
    <source>
        <dbReference type="SAM" id="Phobius"/>
    </source>
</evidence>
<feature type="transmembrane region" description="Helical" evidence="10">
    <location>
        <begin position="358"/>
        <end position="379"/>
    </location>
</feature>
<evidence type="ECO:0000256" key="9">
    <source>
        <dbReference type="ARBA" id="ARBA00023251"/>
    </source>
</evidence>
<feature type="transmembrane region" description="Helical" evidence="10">
    <location>
        <begin position="136"/>
        <end position="155"/>
    </location>
</feature>
<dbReference type="GO" id="GO:0005886">
    <property type="term" value="C:plasma membrane"/>
    <property type="evidence" value="ECO:0007669"/>
    <property type="project" value="UniProtKB-SubCell"/>
</dbReference>
<dbReference type="PIRSF" id="PIRSF006603">
    <property type="entry name" value="DinF"/>
    <property type="match status" value="1"/>
</dbReference>
<keyword evidence="4" id="KW-0813">Transport</keyword>
<feature type="transmembrane region" description="Helical" evidence="10">
    <location>
        <begin position="94"/>
        <end position="116"/>
    </location>
</feature>
<dbReference type="EMBL" id="CP029187">
    <property type="protein sequence ID" value="AWI24996.1"/>
    <property type="molecule type" value="Genomic_DNA"/>
</dbReference>
<evidence type="ECO:0000256" key="5">
    <source>
        <dbReference type="ARBA" id="ARBA00022475"/>
    </source>
</evidence>
<feature type="transmembrane region" description="Helical" evidence="10">
    <location>
        <begin position="49"/>
        <end position="73"/>
    </location>
</feature>
<dbReference type="Pfam" id="PF01554">
    <property type="entry name" value="MatE"/>
    <property type="match status" value="2"/>
</dbReference>
<evidence type="ECO:0000256" key="4">
    <source>
        <dbReference type="ARBA" id="ARBA00022448"/>
    </source>
</evidence>
<dbReference type="InterPro" id="IPR048279">
    <property type="entry name" value="MdtK-like"/>
</dbReference>